<feature type="transmembrane region" description="Helical" evidence="2">
    <location>
        <begin position="51"/>
        <end position="73"/>
    </location>
</feature>
<keyword evidence="4" id="KW-1185">Reference proteome</keyword>
<dbReference type="InterPro" id="IPR017850">
    <property type="entry name" value="Alkaline_phosphatase_core_sf"/>
</dbReference>
<dbReference type="CDD" id="cd16018">
    <property type="entry name" value="Enpp"/>
    <property type="match status" value="1"/>
</dbReference>
<dbReference type="GO" id="GO:0017111">
    <property type="term" value="F:ribonucleoside triphosphate phosphatase activity"/>
    <property type="evidence" value="ECO:0007669"/>
    <property type="project" value="TreeGrafter"/>
</dbReference>
<dbReference type="PANTHER" id="PTHR10151:SF120">
    <property type="entry name" value="BIS(5'-ADENOSYL)-TRIPHOSPHATASE"/>
    <property type="match status" value="1"/>
</dbReference>
<dbReference type="SUPFAM" id="SSF53649">
    <property type="entry name" value="Alkaline phosphatase-like"/>
    <property type="match status" value="1"/>
</dbReference>
<protein>
    <recommendedName>
        <fullName evidence="5">Phosphodiest-domain-containing protein</fullName>
    </recommendedName>
</protein>
<evidence type="ECO:0008006" key="5">
    <source>
        <dbReference type="Google" id="ProtNLM"/>
    </source>
</evidence>
<comment type="caution">
    <text evidence="3">The sequence shown here is derived from an EMBL/GenBank/DDBJ whole genome shotgun (WGS) entry which is preliminary data.</text>
</comment>
<proteinExistence type="predicted"/>
<organism evidence="3 4">
    <name type="scientific">Meripilus lineatus</name>
    <dbReference type="NCBI Taxonomy" id="2056292"/>
    <lineage>
        <taxon>Eukaryota</taxon>
        <taxon>Fungi</taxon>
        <taxon>Dikarya</taxon>
        <taxon>Basidiomycota</taxon>
        <taxon>Agaricomycotina</taxon>
        <taxon>Agaricomycetes</taxon>
        <taxon>Polyporales</taxon>
        <taxon>Meripilaceae</taxon>
        <taxon>Meripilus</taxon>
    </lineage>
</organism>
<keyword evidence="2" id="KW-0472">Membrane</keyword>
<feature type="region of interest" description="Disordered" evidence="1">
    <location>
        <begin position="1"/>
        <end position="43"/>
    </location>
</feature>
<evidence type="ECO:0000313" key="3">
    <source>
        <dbReference type="EMBL" id="KAJ3487482.1"/>
    </source>
</evidence>
<name>A0AAD5V8R1_9APHY</name>
<dbReference type="EMBL" id="JANAWD010000091">
    <property type="protein sequence ID" value="KAJ3487482.1"/>
    <property type="molecule type" value="Genomic_DNA"/>
</dbReference>
<dbReference type="Proteomes" id="UP001212997">
    <property type="component" value="Unassembled WGS sequence"/>
</dbReference>
<evidence type="ECO:0000313" key="4">
    <source>
        <dbReference type="Proteomes" id="UP001212997"/>
    </source>
</evidence>
<sequence length="518" mass="58906">MKPHTTRHTSIDAHGPSLDEERKALLPDSEIGPSQDLEAEQSSRWRIPRRVAEGLAIFSVFFLVGYLCTPSLLEAIARPRHPRPTKELFDSQRLRSNGTHNFRKTALIVSIDGLRADYLDRGLTPHLLAISKKGLRAKSMKPVFPTLTFPNHWALMTGLYAESHGIVANNFWDPHSRREFHYNKAETSWNASWWFGEPMWETAQRAGLITANLMWPGPPVTASGASLSYFVPWRDKVPMKEKHDQIMEWIDLPLEERPQLIAAYEPSLDQAGHRTGPKSPLVDRVLREVDVFAKDIHDSLAARNLTDIVDVVFVSDHGMTDTSHPELIYVDDILGDGFKMIEHEDGWPSMGIRFSEKANATHYLNVLLDAAKANKGKFDVYTHETMPKRYHFSHNDRIAPIYVIPKVGYELTNRVENGTGMSKGNHGYDNEEPSMHAMFVAHGPFSSVVKSIHQSRSERSILPRKKRPTKGWHCTSDDTYVMETFQNVEVYGLMMKLLGIEDFAAQTNGTNGFWDQYF</sequence>
<evidence type="ECO:0000256" key="1">
    <source>
        <dbReference type="SAM" id="MobiDB-lite"/>
    </source>
</evidence>
<keyword evidence="2" id="KW-1133">Transmembrane helix</keyword>
<evidence type="ECO:0000256" key="2">
    <source>
        <dbReference type="SAM" id="Phobius"/>
    </source>
</evidence>
<keyword evidence="2" id="KW-0812">Transmembrane</keyword>
<accession>A0AAD5V8R1</accession>
<dbReference type="PANTHER" id="PTHR10151">
    <property type="entry name" value="ECTONUCLEOTIDE PYROPHOSPHATASE/PHOSPHODIESTERASE"/>
    <property type="match status" value="1"/>
</dbReference>
<gene>
    <name evidence="3" type="ORF">NLI96_g3506</name>
</gene>
<dbReference type="InterPro" id="IPR002591">
    <property type="entry name" value="Phosphodiest/P_Trfase"/>
</dbReference>
<dbReference type="GO" id="GO:0047429">
    <property type="term" value="F:nucleoside triphosphate diphosphatase activity"/>
    <property type="evidence" value="ECO:0007669"/>
    <property type="project" value="TreeGrafter"/>
</dbReference>
<reference evidence="3" key="1">
    <citation type="submission" date="2022-07" db="EMBL/GenBank/DDBJ databases">
        <title>Genome Sequence of Physisporinus lineatus.</title>
        <authorList>
            <person name="Buettner E."/>
        </authorList>
    </citation>
    <scope>NUCLEOTIDE SEQUENCE</scope>
    <source>
        <strain evidence="3">VT162</strain>
    </source>
</reference>
<dbReference type="GO" id="GO:0009141">
    <property type="term" value="P:nucleoside triphosphate metabolic process"/>
    <property type="evidence" value="ECO:0007669"/>
    <property type="project" value="TreeGrafter"/>
</dbReference>
<dbReference type="Pfam" id="PF01663">
    <property type="entry name" value="Phosphodiest"/>
    <property type="match status" value="1"/>
</dbReference>
<dbReference type="Gene3D" id="3.40.720.10">
    <property type="entry name" value="Alkaline Phosphatase, subunit A"/>
    <property type="match status" value="1"/>
</dbReference>
<dbReference type="AlphaFoldDB" id="A0AAD5V8R1"/>